<organism evidence="1 2">
    <name type="scientific">Actinopolyspora alba</name>
    <dbReference type="NCBI Taxonomy" id="673379"/>
    <lineage>
        <taxon>Bacteria</taxon>
        <taxon>Bacillati</taxon>
        <taxon>Actinomycetota</taxon>
        <taxon>Actinomycetes</taxon>
        <taxon>Actinopolysporales</taxon>
        <taxon>Actinopolysporaceae</taxon>
        <taxon>Actinopolyspora</taxon>
        <taxon>Actinopolyspora alba group</taxon>
    </lineage>
</organism>
<dbReference type="AlphaFoldDB" id="A0A1I2CCN8"/>
<evidence type="ECO:0000313" key="2">
    <source>
        <dbReference type="Proteomes" id="UP000198716"/>
    </source>
</evidence>
<gene>
    <name evidence="1" type="ORF">SAMN04487819_12111</name>
</gene>
<sequence length="134" mass="16189">MASRLKRYWWNFRGLRDSKNIRFVAVEDMEAIFSDIEKYGLSGSGKRCWYYENQNNILNIYTRFAIHEGSPRDCFRCFVIFEVSEGVYVQTLMDLLPHVYLRQRPLRRHEAHDLIDELMGRLIPLKYLTNEYRN</sequence>
<protein>
    <submittedName>
        <fullName evidence="1">Uncharacterized protein</fullName>
    </submittedName>
</protein>
<proteinExistence type="predicted"/>
<reference evidence="2" key="1">
    <citation type="submission" date="2016-10" db="EMBL/GenBank/DDBJ databases">
        <authorList>
            <person name="Varghese N."/>
            <person name="Submissions S."/>
        </authorList>
    </citation>
    <scope>NUCLEOTIDE SEQUENCE [LARGE SCALE GENOMIC DNA]</scope>
    <source>
        <strain evidence="2">DSM 45004</strain>
    </source>
</reference>
<keyword evidence="2" id="KW-1185">Reference proteome</keyword>
<dbReference type="EMBL" id="FOMZ01000021">
    <property type="protein sequence ID" value="SFE66024.1"/>
    <property type="molecule type" value="Genomic_DNA"/>
</dbReference>
<dbReference type="Proteomes" id="UP000198716">
    <property type="component" value="Unassembled WGS sequence"/>
</dbReference>
<name>A0A1I2CCN8_9ACTN</name>
<accession>A0A1I2CCN8</accession>
<evidence type="ECO:0000313" key="1">
    <source>
        <dbReference type="EMBL" id="SFE66024.1"/>
    </source>
</evidence>